<sequence>MTEKCYLTSRALQGTATVLECRPAEDGRYAVILDKTLFHPQGGGQPGDTGTLGDATVIHTAFMPEGIIHYTDIPVAPGEVQMNVDAEKRQLHSRLHTGGHLLSHVMETFGWKPTKGHHWPDEGRIQYIPAGSPVIVDPEDVRRHCQALIDADHSCHHYQDEDGMFQIRFADFEPYSCGGTHVQSLGEIGTLVLKSVKTKKGVLSVQYDVI</sequence>
<dbReference type="GeneID" id="93359049"/>
<proteinExistence type="predicted"/>
<dbReference type="InterPro" id="IPR051335">
    <property type="entry name" value="Alanyl-tRNA_Editing_Enzymes"/>
</dbReference>
<gene>
    <name evidence="5" type="ORF">CYG68_12890</name>
    <name evidence="6" type="ORF">OSC06_04495</name>
</gene>
<keyword evidence="5" id="KW-0378">Hydrolase</keyword>
<comment type="cofactor">
    <cofactor evidence="1">
        <name>Zn(2+)</name>
        <dbReference type="ChEBI" id="CHEBI:29105"/>
    </cofactor>
</comment>
<dbReference type="GO" id="GO:0005524">
    <property type="term" value="F:ATP binding"/>
    <property type="evidence" value="ECO:0007669"/>
    <property type="project" value="InterPro"/>
</dbReference>
<protein>
    <submittedName>
        <fullName evidence="5">Metal-dependent hydrolase</fullName>
    </submittedName>
</protein>
<evidence type="ECO:0000256" key="1">
    <source>
        <dbReference type="ARBA" id="ARBA00001947"/>
    </source>
</evidence>
<dbReference type="GO" id="GO:0043039">
    <property type="term" value="P:tRNA aminoacylation"/>
    <property type="evidence" value="ECO:0007669"/>
    <property type="project" value="InterPro"/>
</dbReference>
<dbReference type="SUPFAM" id="SSF55186">
    <property type="entry name" value="ThrRS/AlaRS common domain"/>
    <property type="match status" value="1"/>
</dbReference>
<dbReference type="AlphaFoldDB" id="A0A2C5TVL3"/>
<dbReference type="EMBL" id="PKLF01000011">
    <property type="protein sequence ID" value="MBE8613293.1"/>
    <property type="molecule type" value="Genomic_DNA"/>
</dbReference>
<accession>A0A2C5TVL3</accession>
<keyword evidence="2" id="KW-0479">Metal-binding</keyword>
<dbReference type="SUPFAM" id="SSF50447">
    <property type="entry name" value="Translation proteins"/>
    <property type="match status" value="1"/>
</dbReference>
<dbReference type="Proteomes" id="UP001182247">
    <property type="component" value="Unassembled WGS sequence"/>
</dbReference>
<dbReference type="GO" id="GO:0004812">
    <property type="term" value="F:aminoacyl-tRNA ligase activity"/>
    <property type="evidence" value="ECO:0007669"/>
    <property type="project" value="InterPro"/>
</dbReference>
<dbReference type="PANTHER" id="PTHR43462">
    <property type="entry name" value="ALANYL-TRNA EDITING PROTEIN"/>
    <property type="match status" value="1"/>
</dbReference>
<name>A0A2C5TVL3_MORMO</name>
<evidence type="ECO:0000313" key="6">
    <source>
        <dbReference type="EMBL" id="MDS0897219.1"/>
    </source>
</evidence>
<comment type="caution">
    <text evidence="5">The sequence shown here is derived from an EMBL/GenBank/DDBJ whole genome shotgun (WGS) entry which is preliminary data.</text>
</comment>
<dbReference type="EMBL" id="JAPKIY010000007">
    <property type="protein sequence ID" value="MDS0897219.1"/>
    <property type="molecule type" value="Genomic_DNA"/>
</dbReference>
<dbReference type="Proteomes" id="UP000650477">
    <property type="component" value="Unassembled WGS sequence"/>
</dbReference>
<evidence type="ECO:0000259" key="4">
    <source>
        <dbReference type="Pfam" id="PF07973"/>
    </source>
</evidence>
<dbReference type="GO" id="GO:0016787">
    <property type="term" value="F:hydrolase activity"/>
    <property type="evidence" value="ECO:0007669"/>
    <property type="project" value="UniProtKB-KW"/>
</dbReference>
<dbReference type="GO" id="GO:0046872">
    <property type="term" value="F:metal ion binding"/>
    <property type="evidence" value="ECO:0007669"/>
    <property type="project" value="UniProtKB-KW"/>
</dbReference>
<reference evidence="6" key="2">
    <citation type="submission" date="2023-02" db="EMBL/GenBank/DDBJ databases">
        <title>Detection, antimicrobial susceptibility and genomic characterization of NDM-producing species of Morganellaceae, Yersiniaceae, and Enterobacteriaceae other than Klebsiella.</title>
        <authorList>
            <person name="Camargo C.H."/>
            <person name="Sacchi C.T."/>
            <person name="Campos K.R."/>
        </authorList>
    </citation>
    <scope>NUCLEOTIDE SEQUENCE</scope>
    <source>
        <strain evidence="6">1189_21</strain>
    </source>
</reference>
<evidence type="ECO:0000256" key="3">
    <source>
        <dbReference type="ARBA" id="ARBA00022833"/>
    </source>
</evidence>
<organism evidence="5 7">
    <name type="scientific">Morganella morganii</name>
    <name type="common">Proteus morganii</name>
    <dbReference type="NCBI Taxonomy" id="582"/>
    <lineage>
        <taxon>Bacteria</taxon>
        <taxon>Pseudomonadati</taxon>
        <taxon>Pseudomonadota</taxon>
        <taxon>Gammaproteobacteria</taxon>
        <taxon>Enterobacterales</taxon>
        <taxon>Morganellaceae</taxon>
        <taxon>Morganella</taxon>
    </lineage>
</organism>
<reference evidence="5" key="1">
    <citation type="submission" date="2017-12" db="EMBL/GenBank/DDBJ databases">
        <title>Genome sequencing and analysis.</title>
        <authorList>
            <person name="Huang Y.-T."/>
        </authorList>
    </citation>
    <scope>NUCLEOTIDE SEQUENCE</scope>
    <source>
        <strain evidence="5">VGH116</strain>
    </source>
</reference>
<dbReference type="PANTHER" id="PTHR43462:SF2">
    <property type="entry name" value="THREONYL AND ALANYL TRNA SYNTHETASE SECOND ADDITIONAL DOMAIN-CONTAINING PROTEIN"/>
    <property type="match status" value="1"/>
</dbReference>
<dbReference type="Pfam" id="PF07973">
    <property type="entry name" value="tRNA_SAD"/>
    <property type="match status" value="1"/>
</dbReference>
<evidence type="ECO:0000256" key="2">
    <source>
        <dbReference type="ARBA" id="ARBA00022723"/>
    </source>
</evidence>
<dbReference type="Gene3D" id="3.30.980.10">
    <property type="entry name" value="Threonyl-trna Synthetase, Chain A, domain 2"/>
    <property type="match status" value="1"/>
</dbReference>
<evidence type="ECO:0000313" key="7">
    <source>
        <dbReference type="Proteomes" id="UP000650477"/>
    </source>
</evidence>
<dbReference type="InterPro" id="IPR009000">
    <property type="entry name" value="Transl_B-barrel_sf"/>
</dbReference>
<dbReference type="RefSeq" id="WP_004234729.1">
    <property type="nucleotide sequence ID" value="NZ_ABGYJJ040000001.1"/>
</dbReference>
<feature type="domain" description="Threonyl/alanyl tRNA synthetase SAD" evidence="4">
    <location>
        <begin position="169"/>
        <end position="200"/>
    </location>
</feature>
<evidence type="ECO:0000313" key="5">
    <source>
        <dbReference type="EMBL" id="MBE8613293.1"/>
    </source>
</evidence>
<dbReference type="InterPro" id="IPR012947">
    <property type="entry name" value="tRNA_SAD"/>
</dbReference>
<dbReference type="Gene3D" id="2.40.30.130">
    <property type="match status" value="1"/>
</dbReference>
<dbReference type="InterPro" id="IPR018163">
    <property type="entry name" value="Thr/Ala-tRNA-synth_IIc_edit"/>
</dbReference>
<keyword evidence="3" id="KW-0862">Zinc</keyword>